<evidence type="ECO:0000256" key="7">
    <source>
        <dbReference type="ARBA" id="ARBA00023010"/>
    </source>
</evidence>
<keyword evidence="10" id="KW-1003">Cell membrane</keyword>
<keyword evidence="7 10" id="KW-0811">Translocation</keyword>
<dbReference type="Gene3D" id="1.10.3370.10">
    <property type="entry name" value="SecY subunit domain"/>
    <property type="match status" value="1"/>
</dbReference>
<dbReference type="Proteomes" id="UP000053467">
    <property type="component" value="Unassembled WGS sequence"/>
</dbReference>
<dbReference type="PROSITE" id="PS00755">
    <property type="entry name" value="SECY_1"/>
    <property type="match status" value="1"/>
</dbReference>
<dbReference type="GO" id="GO:0043952">
    <property type="term" value="P:protein transport by the Sec complex"/>
    <property type="evidence" value="ECO:0007669"/>
    <property type="project" value="UniProtKB-UniRule"/>
</dbReference>
<dbReference type="InterPro" id="IPR002208">
    <property type="entry name" value="SecY/SEC61-alpha"/>
</dbReference>
<evidence type="ECO:0000256" key="11">
    <source>
        <dbReference type="RuleBase" id="RU000537"/>
    </source>
</evidence>
<evidence type="ECO:0000256" key="3">
    <source>
        <dbReference type="ARBA" id="ARBA00022448"/>
    </source>
</evidence>
<dbReference type="GO" id="GO:0005886">
    <property type="term" value="C:plasma membrane"/>
    <property type="evidence" value="ECO:0007669"/>
    <property type="project" value="UniProtKB-SubCell"/>
</dbReference>
<accession>A0A101I069</accession>
<dbReference type="InterPro" id="IPR030659">
    <property type="entry name" value="SecY_CS"/>
</dbReference>
<sequence length="438" mass="48670">MINLISTFQNSFKIPELRKKIIYTLILIGVYRIGSHIPLPGIDITTLSNWFTSQAGGILGLYDVFAGGNLQRATIFALGIMPYISASIILQLLGAIWPYLQKLQQEGEEGRKKITQYTRYLTILIAMIESYGISIFLEGLALSGYRIVPNPGFGFRMLTLITLTSGTMFVMWLGERITEKGIGNGISIIILIGIVARMPREVMDVTRLVFAGTLNFVYVIIFLALAVGITAAVVLVTQAQRRIPVQYAKRVVGRKVYGGQATYIPLNVNAAGVIPIIFAQSIIMFPSTLANFFKNSSVSSFLLEIFKPSHPVYLTLYGILIIFFGFFYTSVVINPQDMADNMKKYGGFIPGIRPGKPTKDYIDRVITRITFPGAIFFAIIAIIPIIVIDKMRIPVYFGGTSILIVVGVILETVSQIESYLMMRSYEGFLKKGKIKGRF</sequence>
<feature type="transmembrane region" description="Helical" evidence="10">
    <location>
        <begin position="365"/>
        <end position="387"/>
    </location>
</feature>
<feature type="transmembrane region" description="Helical" evidence="10">
    <location>
        <begin position="75"/>
        <end position="100"/>
    </location>
</feature>
<dbReference type="PANTHER" id="PTHR10906">
    <property type="entry name" value="SECY/SEC61-ALPHA FAMILY MEMBER"/>
    <property type="match status" value="1"/>
</dbReference>
<proteinExistence type="inferred from homology"/>
<evidence type="ECO:0000256" key="12">
    <source>
        <dbReference type="RuleBase" id="RU003484"/>
    </source>
</evidence>
<dbReference type="GO" id="GO:0065002">
    <property type="term" value="P:intracellular protein transmembrane transport"/>
    <property type="evidence" value="ECO:0007669"/>
    <property type="project" value="UniProtKB-UniRule"/>
</dbReference>
<comment type="caution">
    <text evidence="14">The sequence shown here is derived from an EMBL/GenBank/DDBJ whole genome shotgun (WGS) entry which is preliminary data.</text>
</comment>
<dbReference type="PATRIC" id="fig|1635277.3.peg.1584"/>
<evidence type="ECO:0000256" key="5">
    <source>
        <dbReference type="ARBA" id="ARBA00022927"/>
    </source>
</evidence>
<comment type="subcellular location">
    <subcellularLocation>
        <location evidence="10">Cell membrane</location>
        <topology evidence="10">Multi-pass membrane protein</topology>
    </subcellularLocation>
    <subcellularLocation>
        <location evidence="1 12">Membrane</location>
        <topology evidence="1 12">Multi-pass membrane protein</topology>
    </subcellularLocation>
</comment>
<comment type="subunit">
    <text evidence="10">Component of the Sec protein translocase complex. Heterotrimer consisting of SecY, SecE and SecG subunits. The heterotrimers can form oligomers, although 1 heterotrimer is thought to be able to translocate proteins. Interacts with the ribosome. Interacts with SecDF, and other proteins may be involved. Interacts with SecA.</text>
</comment>
<keyword evidence="3 10" id="KW-0813">Transport</keyword>
<dbReference type="NCBIfam" id="TIGR00967">
    <property type="entry name" value="3a0501s007"/>
    <property type="match status" value="1"/>
</dbReference>
<feature type="transmembrane region" description="Helical" evidence="10">
    <location>
        <begin position="153"/>
        <end position="174"/>
    </location>
</feature>
<evidence type="ECO:0000313" key="14">
    <source>
        <dbReference type="EMBL" id="KUK85979.1"/>
    </source>
</evidence>
<comment type="similarity">
    <text evidence="2 10 13">Belongs to the SecY/SEC61-alpha family.</text>
</comment>
<evidence type="ECO:0000256" key="2">
    <source>
        <dbReference type="ARBA" id="ARBA00005751"/>
    </source>
</evidence>
<dbReference type="Pfam" id="PF00344">
    <property type="entry name" value="SecY"/>
    <property type="match status" value="1"/>
</dbReference>
<keyword evidence="6 10" id="KW-1133">Transmembrane helix</keyword>
<evidence type="ECO:0000256" key="13">
    <source>
        <dbReference type="RuleBase" id="RU004349"/>
    </source>
</evidence>
<dbReference type="AlphaFoldDB" id="A0A101I069"/>
<dbReference type="InterPro" id="IPR026593">
    <property type="entry name" value="SecY"/>
</dbReference>
<feature type="transmembrane region" description="Helical" evidence="10">
    <location>
        <begin position="21"/>
        <end position="39"/>
    </location>
</feature>
<organism evidence="14 15">
    <name type="scientific">candidate division TA06 bacterium 34_109</name>
    <dbReference type="NCBI Taxonomy" id="1635277"/>
    <lineage>
        <taxon>Bacteria</taxon>
        <taxon>Bacteria division TA06</taxon>
    </lineage>
</organism>
<dbReference type="PROSITE" id="PS00756">
    <property type="entry name" value="SECY_2"/>
    <property type="match status" value="1"/>
</dbReference>
<dbReference type="EMBL" id="LGGX01000033">
    <property type="protein sequence ID" value="KUK85979.1"/>
    <property type="molecule type" value="Genomic_DNA"/>
</dbReference>
<feature type="transmembrane region" description="Helical" evidence="10">
    <location>
        <begin position="313"/>
        <end position="333"/>
    </location>
</feature>
<dbReference type="SUPFAM" id="SSF103491">
    <property type="entry name" value="Preprotein translocase SecY subunit"/>
    <property type="match status" value="1"/>
</dbReference>
<evidence type="ECO:0000256" key="4">
    <source>
        <dbReference type="ARBA" id="ARBA00022692"/>
    </source>
</evidence>
<evidence type="ECO:0000256" key="9">
    <source>
        <dbReference type="ARBA" id="ARBA00039733"/>
    </source>
</evidence>
<feature type="transmembrane region" description="Helical" evidence="10">
    <location>
        <begin position="181"/>
        <end position="196"/>
    </location>
</feature>
<name>A0A101I069_UNCT6</name>
<evidence type="ECO:0000256" key="6">
    <source>
        <dbReference type="ARBA" id="ARBA00022989"/>
    </source>
</evidence>
<feature type="transmembrane region" description="Helical" evidence="10">
    <location>
        <begin position="216"/>
        <end position="236"/>
    </location>
</feature>
<protein>
    <recommendedName>
        <fullName evidence="9 10">Protein translocase subunit SecY</fullName>
    </recommendedName>
</protein>
<reference evidence="15" key="1">
    <citation type="journal article" date="2015" name="MBio">
        <title>Genome-Resolved Metagenomic Analysis Reveals Roles for Candidate Phyla and Other Microbial Community Members in Biogeochemical Transformations in Oil Reservoirs.</title>
        <authorList>
            <person name="Hu P."/>
            <person name="Tom L."/>
            <person name="Singh A."/>
            <person name="Thomas B.C."/>
            <person name="Baker B.J."/>
            <person name="Piceno Y.M."/>
            <person name="Andersen G.L."/>
            <person name="Banfield J.F."/>
        </authorList>
    </citation>
    <scope>NUCLEOTIDE SEQUENCE [LARGE SCALE GENOMIC DNA]</scope>
</reference>
<feature type="transmembrane region" description="Helical" evidence="10">
    <location>
        <begin position="120"/>
        <end position="141"/>
    </location>
</feature>
<comment type="function">
    <text evidence="10 11">The central subunit of the protein translocation channel SecYEG. Consists of two halves formed by TMs 1-5 and 6-10. These two domains form a lateral gate at the front which open onto the bilayer between TMs 2 and 7, and are clamped together by SecE at the back. The channel is closed by both a pore ring composed of hydrophobic SecY resides and a short helix (helix 2A) on the extracellular side of the membrane which forms a plug. The plug probably moves laterally to allow the channel to open. The ring and the pore may move independently.</text>
</comment>
<keyword evidence="8 10" id="KW-0472">Membrane</keyword>
<feature type="transmembrane region" description="Helical" evidence="10">
    <location>
        <begin position="393"/>
        <end position="413"/>
    </location>
</feature>
<dbReference type="PIRSF" id="PIRSF004557">
    <property type="entry name" value="SecY"/>
    <property type="match status" value="1"/>
</dbReference>
<dbReference type="FunFam" id="1.10.3370.10:FF:000001">
    <property type="entry name" value="Preprotein translocase subunit SecY"/>
    <property type="match status" value="1"/>
</dbReference>
<evidence type="ECO:0000256" key="8">
    <source>
        <dbReference type="ARBA" id="ARBA00023136"/>
    </source>
</evidence>
<gene>
    <name evidence="10" type="primary">secY</name>
    <name evidence="14" type="ORF">XE03_1779</name>
</gene>
<evidence type="ECO:0000313" key="15">
    <source>
        <dbReference type="Proteomes" id="UP000053467"/>
    </source>
</evidence>
<feature type="transmembrane region" description="Helical" evidence="10">
    <location>
        <begin position="270"/>
        <end position="293"/>
    </location>
</feature>
<evidence type="ECO:0000256" key="1">
    <source>
        <dbReference type="ARBA" id="ARBA00004141"/>
    </source>
</evidence>
<keyword evidence="5 10" id="KW-0653">Protein transport</keyword>
<evidence type="ECO:0000256" key="10">
    <source>
        <dbReference type="HAMAP-Rule" id="MF_01465"/>
    </source>
</evidence>
<dbReference type="HAMAP" id="MF_01465">
    <property type="entry name" value="SecY"/>
    <property type="match status" value="1"/>
</dbReference>
<dbReference type="PRINTS" id="PR00303">
    <property type="entry name" value="SECYTRNLCASE"/>
</dbReference>
<keyword evidence="4 10" id="KW-0812">Transmembrane</keyword>
<dbReference type="GO" id="GO:0006605">
    <property type="term" value="P:protein targeting"/>
    <property type="evidence" value="ECO:0007669"/>
    <property type="project" value="UniProtKB-UniRule"/>
</dbReference>
<dbReference type="InterPro" id="IPR023201">
    <property type="entry name" value="SecY_dom_sf"/>
</dbReference>